<accession>A0A1C3EPV5</accession>
<evidence type="ECO:0000256" key="7">
    <source>
        <dbReference type="ARBA" id="ARBA00022898"/>
    </source>
</evidence>
<comment type="caution">
    <text evidence="12">The sequence shown here is derived from an EMBL/GenBank/DDBJ whole genome shotgun (WGS) entry which is preliminary data.</text>
</comment>
<dbReference type="STRING" id="1080227.A8L45_04985"/>
<evidence type="ECO:0000313" key="13">
    <source>
        <dbReference type="Proteomes" id="UP000094936"/>
    </source>
</evidence>
<comment type="catalytic activity">
    <reaction evidence="8 9">
        <text>6-carboxyhexanoyl-[ACP] + L-alanine + H(+) = (8S)-8-amino-7-oxononanoate + holo-[ACP] + CO2</text>
        <dbReference type="Rhea" id="RHEA:42288"/>
        <dbReference type="Rhea" id="RHEA-COMP:9685"/>
        <dbReference type="Rhea" id="RHEA-COMP:9955"/>
        <dbReference type="ChEBI" id="CHEBI:15378"/>
        <dbReference type="ChEBI" id="CHEBI:16526"/>
        <dbReference type="ChEBI" id="CHEBI:57972"/>
        <dbReference type="ChEBI" id="CHEBI:64479"/>
        <dbReference type="ChEBI" id="CHEBI:78846"/>
        <dbReference type="ChEBI" id="CHEBI:149468"/>
        <dbReference type="EC" id="2.3.1.47"/>
    </reaction>
</comment>
<keyword evidence="7 9" id="KW-0663">Pyridoxal phosphate</keyword>
<dbReference type="InterPro" id="IPR004839">
    <property type="entry name" value="Aminotransferase_I/II_large"/>
</dbReference>
<evidence type="ECO:0000259" key="11">
    <source>
        <dbReference type="Pfam" id="PF00155"/>
    </source>
</evidence>
<dbReference type="SUPFAM" id="SSF53383">
    <property type="entry name" value="PLP-dependent transferases"/>
    <property type="match status" value="1"/>
</dbReference>
<keyword evidence="13" id="KW-1185">Reference proteome</keyword>
<evidence type="ECO:0000256" key="3">
    <source>
        <dbReference type="ARBA" id="ARBA00010008"/>
    </source>
</evidence>
<dbReference type="Pfam" id="PF00155">
    <property type="entry name" value="Aminotran_1_2"/>
    <property type="match status" value="1"/>
</dbReference>
<gene>
    <name evidence="9" type="primary">bioF</name>
    <name evidence="12" type="ORF">A8L45_04985</name>
</gene>
<evidence type="ECO:0000256" key="10">
    <source>
        <dbReference type="PIRSR" id="PIRSR604723-51"/>
    </source>
</evidence>
<dbReference type="Gene3D" id="3.90.1150.10">
    <property type="entry name" value="Aspartate Aminotransferase, domain 1"/>
    <property type="match status" value="1"/>
</dbReference>
<evidence type="ECO:0000256" key="5">
    <source>
        <dbReference type="ARBA" id="ARBA00022679"/>
    </source>
</evidence>
<dbReference type="PROSITE" id="PS00599">
    <property type="entry name" value="AA_TRANSFER_CLASS_2"/>
    <property type="match status" value="1"/>
</dbReference>
<evidence type="ECO:0000256" key="2">
    <source>
        <dbReference type="ARBA" id="ARBA00004746"/>
    </source>
</evidence>
<dbReference type="InterPro" id="IPR004723">
    <property type="entry name" value="AONS_Archaea/Proteobacteria"/>
</dbReference>
<keyword evidence="6 9" id="KW-0093">Biotin biosynthesis</keyword>
<dbReference type="PANTHER" id="PTHR13693:SF100">
    <property type="entry name" value="8-AMINO-7-OXONONANOATE SYNTHASE"/>
    <property type="match status" value="1"/>
</dbReference>
<dbReference type="UniPathway" id="UPA00078"/>
<evidence type="ECO:0000313" key="12">
    <source>
        <dbReference type="EMBL" id="ODA35265.1"/>
    </source>
</evidence>
<dbReference type="GO" id="GO:0008710">
    <property type="term" value="F:8-amino-7-oxononanoate synthase activity"/>
    <property type="evidence" value="ECO:0007669"/>
    <property type="project" value="UniProtKB-UniRule"/>
</dbReference>
<dbReference type="RefSeq" id="WP_068899849.1">
    <property type="nucleotide sequence ID" value="NZ_JBHUIF010000033.1"/>
</dbReference>
<dbReference type="AlphaFoldDB" id="A0A1C3EPV5"/>
<comment type="subunit">
    <text evidence="4 9">Homodimer.</text>
</comment>
<dbReference type="Proteomes" id="UP000094936">
    <property type="component" value="Unassembled WGS sequence"/>
</dbReference>
<feature type="binding site" evidence="9">
    <location>
        <position position="354"/>
    </location>
    <ligand>
        <name>substrate</name>
    </ligand>
</feature>
<dbReference type="InterPro" id="IPR050087">
    <property type="entry name" value="AON_synthase_class-II"/>
</dbReference>
<feature type="domain" description="Aminotransferase class I/classII large" evidence="11">
    <location>
        <begin position="44"/>
        <end position="382"/>
    </location>
</feature>
<feature type="binding site" evidence="9">
    <location>
        <position position="183"/>
    </location>
    <ligand>
        <name>pyridoxal 5'-phosphate</name>
        <dbReference type="ChEBI" id="CHEBI:597326"/>
    </ligand>
</feature>
<comment type="function">
    <text evidence="9">Catalyzes the decarboxylative condensation of pimeloyl-[acyl-carrier protein] and L-alanine to produce 8-amino-7-oxononanoate (AON), [acyl-carrier protein], and carbon dioxide.</text>
</comment>
<comment type="similarity">
    <text evidence="3 9">Belongs to the class-II pyridoxal-phosphate-dependent aminotransferase family. BioF subfamily.</text>
</comment>
<keyword evidence="5 9" id="KW-0808">Transferase</keyword>
<sequence length="390" mass="43007">MTAFLLQRVEQQLNQRKESGLYRSLTNCSLSESELYQGDDRQPYINFSGNDYLGLAQTSELKRAWQQGIEHYGAGSTASPLVVGRSPAHEALEETLCDWQGYPRALLFSSGFAANQAVIFSLMQKGDLLLQDKLNHASLMEAGILSEAELRRYHHNNMCSLEKLCKKRDNQSGVLVATDGVFSMDGDLAPLSEIDNLCRANGAMLMVDDAHGCGVLGDDGAGSSALKNIKPDILVLTFGKAFGLMGAAVLCSESIANYLTQFARHFVYSTAIPPGQAHAISHALTLIRQQVWRREKLAELSDTFHRNLSDFSDRIPETITPIKPVIFGDTERTLKVAENLKQSGFWVGAIRPPTVPPKTARLRVTLSASHSVKQVNALTEQIKRNMQEEL</sequence>
<name>A0A1C3EPV5_9GAMM</name>
<dbReference type="NCBIfam" id="TIGR00858">
    <property type="entry name" value="bioF"/>
    <property type="match status" value="1"/>
</dbReference>
<comment type="cofactor">
    <cofactor evidence="1 9 10">
        <name>pyridoxal 5'-phosphate</name>
        <dbReference type="ChEBI" id="CHEBI:597326"/>
    </cofactor>
</comment>
<dbReference type="Gene3D" id="3.40.640.10">
    <property type="entry name" value="Type I PLP-dependent aspartate aminotransferase-like (Major domain)"/>
    <property type="match status" value="1"/>
</dbReference>
<dbReference type="GO" id="GO:0009102">
    <property type="term" value="P:biotin biosynthetic process"/>
    <property type="evidence" value="ECO:0007669"/>
    <property type="project" value="UniProtKB-UniRule"/>
</dbReference>
<dbReference type="GO" id="GO:0030170">
    <property type="term" value="F:pyridoxal phosphate binding"/>
    <property type="evidence" value="ECO:0007669"/>
    <property type="project" value="UniProtKB-UniRule"/>
</dbReference>
<organism evidence="12 13">
    <name type="scientific">Veronia pacifica</name>
    <dbReference type="NCBI Taxonomy" id="1080227"/>
    <lineage>
        <taxon>Bacteria</taxon>
        <taxon>Pseudomonadati</taxon>
        <taxon>Pseudomonadota</taxon>
        <taxon>Gammaproteobacteria</taxon>
        <taxon>Vibrionales</taxon>
        <taxon>Vibrionaceae</taxon>
        <taxon>Veronia</taxon>
    </lineage>
</organism>
<feature type="binding site" evidence="9">
    <location>
        <position position="211"/>
    </location>
    <ligand>
        <name>pyridoxal 5'-phosphate</name>
        <dbReference type="ChEBI" id="CHEBI:597326"/>
    </ligand>
</feature>
<evidence type="ECO:0000256" key="8">
    <source>
        <dbReference type="ARBA" id="ARBA00047715"/>
    </source>
</evidence>
<feature type="modified residue" description="N6-(pyridoxal phosphate)lysine" evidence="9 10">
    <location>
        <position position="240"/>
    </location>
</feature>
<feature type="binding site" evidence="9">
    <location>
        <position position="23"/>
    </location>
    <ligand>
        <name>substrate</name>
    </ligand>
</feature>
<dbReference type="CDD" id="cd06454">
    <property type="entry name" value="KBL_like"/>
    <property type="match status" value="1"/>
</dbReference>
<feature type="binding site" evidence="9">
    <location>
        <position position="136"/>
    </location>
    <ligand>
        <name>substrate</name>
    </ligand>
</feature>
<evidence type="ECO:0000256" key="9">
    <source>
        <dbReference type="HAMAP-Rule" id="MF_01693"/>
    </source>
</evidence>
<evidence type="ECO:0000256" key="6">
    <source>
        <dbReference type="ARBA" id="ARBA00022756"/>
    </source>
</evidence>
<comment type="pathway">
    <text evidence="2 9">Cofactor biosynthesis; biotin biosynthesis.</text>
</comment>
<dbReference type="EMBL" id="LYBM01000005">
    <property type="protein sequence ID" value="ODA35265.1"/>
    <property type="molecule type" value="Genomic_DNA"/>
</dbReference>
<feature type="binding site" evidence="9">
    <location>
        <position position="237"/>
    </location>
    <ligand>
        <name>pyridoxal 5'-phosphate</name>
        <dbReference type="ChEBI" id="CHEBI:597326"/>
    </ligand>
</feature>
<dbReference type="InterPro" id="IPR001917">
    <property type="entry name" value="Aminotrans_II_pyridoxalP_BS"/>
</dbReference>
<dbReference type="OrthoDB" id="9807157at2"/>
<dbReference type="InterPro" id="IPR022834">
    <property type="entry name" value="AONS_Proteobacteria"/>
</dbReference>
<dbReference type="HAMAP" id="MF_01693">
    <property type="entry name" value="BioF_aminotrans_2"/>
    <property type="match status" value="1"/>
</dbReference>
<protein>
    <recommendedName>
        <fullName evidence="9">8-amino-7-oxononanoate synthase</fullName>
        <shortName evidence="9">AONS</shortName>
        <ecNumber evidence="9">2.3.1.47</ecNumber>
    </recommendedName>
    <alternativeName>
        <fullName evidence="9">7-keto-8-amino-pelargonic acid synthase</fullName>
        <shortName evidence="9">7-KAP synthase</shortName>
        <shortName evidence="9">KAPA synthase</shortName>
    </alternativeName>
    <alternativeName>
        <fullName evidence="9">8-amino-7-ketopelargonate synthase</fullName>
    </alternativeName>
</protein>
<feature type="binding site" evidence="9">
    <location>
        <begin position="111"/>
        <end position="112"/>
    </location>
    <ligand>
        <name>pyridoxal 5'-phosphate</name>
        <dbReference type="ChEBI" id="CHEBI:597326"/>
    </ligand>
</feature>
<dbReference type="InterPro" id="IPR015421">
    <property type="entry name" value="PyrdxlP-dep_Trfase_major"/>
</dbReference>
<evidence type="ECO:0000256" key="1">
    <source>
        <dbReference type="ARBA" id="ARBA00001933"/>
    </source>
</evidence>
<dbReference type="InterPro" id="IPR015422">
    <property type="entry name" value="PyrdxlP-dep_Trfase_small"/>
</dbReference>
<dbReference type="PANTHER" id="PTHR13693">
    <property type="entry name" value="CLASS II AMINOTRANSFERASE/8-AMINO-7-OXONONANOATE SYNTHASE"/>
    <property type="match status" value="1"/>
</dbReference>
<dbReference type="InterPro" id="IPR015424">
    <property type="entry name" value="PyrdxlP-dep_Trfase"/>
</dbReference>
<reference evidence="12 13" key="1">
    <citation type="submission" date="2016-05" db="EMBL/GenBank/DDBJ databases">
        <title>Genomic Taxonomy of the Vibrionaceae.</title>
        <authorList>
            <person name="Gomez-Gil B."/>
            <person name="Enciso-Ibarra J."/>
        </authorList>
    </citation>
    <scope>NUCLEOTIDE SEQUENCE [LARGE SCALE GENOMIC DNA]</scope>
    <source>
        <strain evidence="12 13">CAIM 1920</strain>
    </source>
</reference>
<dbReference type="EC" id="2.3.1.47" evidence="9"/>
<evidence type="ECO:0000256" key="4">
    <source>
        <dbReference type="ARBA" id="ARBA00011738"/>
    </source>
</evidence>
<proteinExistence type="inferred from homology"/>